<dbReference type="SMART" id="SM01130">
    <property type="entry name" value="DHDPS"/>
    <property type="match status" value="1"/>
</dbReference>
<dbReference type="RefSeq" id="WP_012555992.1">
    <property type="nucleotide sequence ID" value="NC_011368.1"/>
</dbReference>
<dbReference type="SUPFAM" id="SSF51569">
    <property type="entry name" value="Aldolase"/>
    <property type="match status" value="1"/>
</dbReference>
<evidence type="ECO:0000313" key="7">
    <source>
        <dbReference type="Proteomes" id="UP000008330"/>
    </source>
</evidence>
<comment type="similarity">
    <text evidence="1 3">Belongs to the DapA family.</text>
</comment>
<geneLocation type="plasmid" evidence="6 7">
    <name>pRLG201</name>
</geneLocation>
<dbReference type="Proteomes" id="UP000008330">
    <property type="component" value="Plasmid pRLG201"/>
</dbReference>
<dbReference type="Pfam" id="PF00701">
    <property type="entry name" value="DHDPS"/>
    <property type="match status" value="1"/>
</dbReference>
<dbReference type="PIRSF" id="PIRSF001365">
    <property type="entry name" value="DHDPS"/>
    <property type="match status" value="1"/>
</dbReference>
<keyword evidence="2 3" id="KW-0456">Lyase</keyword>
<dbReference type="AlphaFoldDB" id="A0ABF7QVD8"/>
<feature type="active site" description="Schiff-base intermediate with substrate" evidence="4">
    <location>
        <position position="163"/>
    </location>
</feature>
<proteinExistence type="inferred from homology"/>
<feature type="active site" description="Proton donor/acceptor" evidence="4">
    <location>
        <position position="135"/>
    </location>
</feature>
<dbReference type="CDD" id="cd00408">
    <property type="entry name" value="DHDPS-like"/>
    <property type="match status" value="1"/>
</dbReference>
<dbReference type="PRINTS" id="PR00146">
    <property type="entry name" value="DHPICSNTHASE"/>
</dbReference>
<keyword evidence="6" id="KW-0614">Plasmid</keyword>
<gene>
    <name evidence="6" type="ordered locus">Rleg2_5078</name>
</gene>
<dbReference type="InterPro" id="IPR013785">
    <property type="entry name" value="Aldolase_TIM"/>
</dbReference>
<dbReference type="PANTHER" id="PTHR12128:SF66">
    <property type="entry name" value="4-HYDROXY-2-OXOGLUTARATE ALDOLASE, MITOCHONDRIAL"/>
    <property type="match status" value="1"/>
</dbReference>
<dbReference type="KEGG" id="rlt:Rleg2_5078"/>
<dbReference type="InterPro" id="IPR002220">
    <property type="entry name" value="DapA-like"/>
</dbReference>
<dbReference type="GO" id="GO:0016829">
    <property type="term" value="F:lyase activity"/>
    <property type="evidence" value="ECO:0007669"/>
    <property type="project" value="UniProtKB-KW"/>
</dbReference>
<accession>A0ABF7QVD8</accession>
<evidence type="ECO:0000256" key="2">
    <source>
        <dbReference type="ARBA" id="ARBA00023239"/>
    </source>
</evidence>
<keyword evidence="7" id="KW-1185">Reference proteome</keyword>
<evidence type="ECO:0000256" key="1">
    <source>
        <dbReference type="ARBA" id="ARBA00007592"/>
    </source>
</evidence>
<protein>
    <submittedName>
        <fullName evidence="6">Dihydrodipicolinate synthetase</fullName>
    </submittedName>
</protein>
<organism evidence="6 7">
    <name type="scientific">Rhizobium leguminosarum bv. trifolii (strain WSM2304)</name>
    <dbReference type="NCBI Taxonomy" id="395492"/>
    <lineage>
        <taxon>Bacteria</taxon>
        <taxon>Pseudomonadati</taxon>
        <taxon>Pseudomonadota</taxon>
        <taxon>Alphaproteobacteria</taxon>
        <taxon>Hyphomicrobiales</taxon>
        <taxon>Rhizobiaceae</taxon>
        <taxon>Rhizobium/Agrobacterium group</taxon>
        <taxon>Rhizobium</taxon>
    </lineage>
</organism>
<evidence type="ECO:0000256" key="3">
    <source>
        <dbReference type="PIRNR" id="PIRNR001365"/>
    </source>
</evidence>
<dbReference type="EMBL" id="CP001192">
    <property type="protein sequence ID" value="ACI58294.1"/>
    <property type="molecule type" value="Genomic_DNA"/>
</dbReference>
<dbReference type="PANTHER" id="PTHR12128">
    <property type="entry name" value="DIHYDRODIPICOLINATE SYNTHASE"/>
    <property type="match status" value="1"/>
</dbReference>
<feature type="binding site" evidence="5">
    <location>
        <position position="47"/>
    </location>
    <ligand>
        <name>pyruvate</name>
        <dbReference type="ChEBI" id="CHEBI:15361"/>
    </ligand>
</feature>
<evidence type="ECO:0000256" key="5">
    <source>
        <dbReference type="PIRSR" id="PIRSR001365-2"/>
    </source>
</evidence>
<dbReference type="Gene3D" id="3.20.20.70">
    <property type="entry name" value="Aldolase class I"/>
    <property type="match status" value="1"/>
</dbReference>
<reference evidence="6 7" key="1">
    <citation type="journal article" date="2010" name="Stand. Genomic Sci.">
        <title>Complete genome sequence of Rhizobium leguminosarum bv trifolii strain WSM2304, an effective microsymbiont of the South American clover Trifolium polymorphum.</title>
        <authorList>
            <person name="Reeve W."/>
            <person name="O'Hara G."/>
            <person name="Chain P."/>
            <person name="Ardley J."/>
            <person name="Brau L."/>
            <person name="Nandesena K."/>
            <person name="Tiwari R."/>
            <person name="Malfatti S."/>
            <person name="Kiss H."/>
            <person name="Lapidus A."/>
            <person name="Copeland A."/>
            <person name="Nolan M."/>
            <person name="Land M."/>
            <person name="Ivanova N."/>
            <person name="Mavromatis K."/>
            <person name="Markowitz V."/>
            <person name="Kyrpides N."/>
            <person name="Melino V."/>
            <person name="Denton M."/>
            <person name="Yates R."/>
            <person name="Howieson J."/>
        </authorList>
    </citation>
    <scope>NUCLEOTIDE SEQUENCE [LARGE SCALE GENOMIC DNA]</scope>
    <source>
        <strain evidence="6 7">WSM2304</strain>
    </source>
</reference>
<sequence>MSLFEGLSAFPITPADPSGRVDISALARIVTRIKDAKADSIGLLGSTGAYMFLSREERLRAVEAAIKAVGGQIPVIVGVGALRTTDAQALARDAKSAGADGLLLAPVSYVPLRDEEVYEHFVAVADVGQLPLAIYNNPGTTRFTFSRDLICRLSKVPNIVAVKMPLPPDDDYVGELSAIRATTSSAFRVGYSGDWGGAASLLAGGDAWYSVVAGLLPAETLALTRAAQAGDVEMAKQVDAAFEPLWTLFKEFGSFRVMYVIAELLDLCRANPPLPIQPLREEVRQRVAVVLHSLLDDLAQASSETALP</sequence>
<name>A0ABF7QVD8_RHILW</name>
<evidence type="ECO:0000313" key="6">
    <source>
        <dbReference type="EMBL" id="ACI58294.1"/>
    </source>
</evidence>
<evidence type="ECO:0000256" key="4">
    <source>
        <dbReference type="PIRSR" id="PIRSR001365-1"/>
    </source>
</evidence>